<keyword evidence="2" id="KW-1185">Reference proteome</keyword>
<sequence length="114" mass="12592">MGCENGAIFGDPIVNEGLWVFCLVGGDELEGLAEKREAKVSRWQMEFPAKRIASDLFSSLQSDAAVGPVPAPEWGLGRRRLLRPMGGDVALNVRLCRLSLRRLQHSSLPPLFFL</sequence>
<dbReference type="Proteomes" id="UP000834106">
    <property type="component" value="Chromosome 12"/>
</dbReference>
<proteinExistence type="predicted"/>
<evidence type="ECO:0000313" key="2">
    <source>
        <dbReference type="Proteomes" id="UP000834106"/>
    </source>
</evidence>
<dbReference type="AlphaFoldDB" id="A0AAD1ZLZ6"/>
<protein>
    <submittedName>
        <fullName evidence="1">Uncharacterized protein</fullName>
    </submittedName>
</protein>
<name>A0AAD1ZLZ6_9LAMI</name>
<accession>A0AAD1ZLZ6</accession>
<reference evidence="1" key="1">
    <citation type="submission" date="2023-05" db="EMBL/GenBank/DDBJ databases">
        <authorList>
            <person name="Huff M."/>
        </authorList>
    </citation>
    <scope>NUCLEOTIDE SEQUENCE</scope>
</reference>
<dbReference type="EMBL" id="OU503047">
    <property type="protein sequence ID" value="CAI9772238.1"/>
    <property type="molecule type" value="Genomic_DNA"/>
</dbReference>
<gene>
    <name evidence="1" type="ORF">FPE_LOCUS19668</name>
</gene>
<evidence type="ECO:0000313" key="1">
    <source>
        <dbReference type="EMBL" id="CAI9772238.1"/>
    </source>
</evidence>
<organism evidence="1 2">
    <name type="scientific">Fraxinus pennsylvanica</name>
    <dbReference type="NCBI Taxonomy" id="56036"/>
    <lineage>
        <taxon>Eukaryota</taxon>
        <taxon>Viridiplantae</taxon>
        <taxon>Streptophyta</taxon>
        <taxon>Embryophyta</taxon>
        <taxon>Tracheophyta</taxon>
        <taxon>Spermatophyta</taxon>
        <taxon>Magnoliopsida</taxon>
        <taxon>eudicotyledons</taxon>
        <taxon>Gunneridae</taxon>
        <taxon>Pentapetalae</taxon>
        <taxon>asterids</taxon>
        <taxon>lamiids</taxon>
        <taxon>Lamiales</taxon>
        <taxon>Oleaceae</taxon>
        <taxon>Oleeae</taxon>
        <taxon>Fraxinus</taxon>
    </lineage>
</organism>